<proteinExistence type="predicted"/>
<dbReference type="Pfam" id="PF04434">
    <property type="entry name" value="SWIM"/>
    <property type="match status" value="1"/>
</dbReference>
<dbReference type="EMBL" id="JAZGQK010000012">
    <property type="protein sequence ID" value="MEE6260029.1"/>
    <property type="molecule type" value="Genomic_DNA"/>
</dbReference>
<reference evidence="3 4" key="1">
    <citation type="submission" date="2024-01" db="EMBL/GenBank/DDBJ databases">
        <title>Genome insights into Plantactinospora sonchi sp. nov.</title>
        <authorList>
            <person name="Wang L."/>
        </authorList>
    </citation>
    <scope>NUCLEOTIDE SEQUENCE [LARGE SCALE GENOMIC DNA]</scope>
    <source>
        <strain evidence="3 4">NEAU-QY2</strain>
    </source>
</reference>
<evidence type="ECO:0000256" key="1">
    <source>
        <dbReference type="PROSITE-ProRule" id="PRU00325"/>
    </source>
</evidence>
<keyword evidence="1" id="KW-0863">Zinc-finger</keyword>
<feature type="domain" description="SWIM-type" evidence="2">
    <location>
        <begin position="127"/>
        <end position="162"/>
    </location>
</feature>
<dbReference type="PROSITE" id="PS50966">
    <property type="entry name" value="ZF_SWIM"/>
    <property type="match status" value="1"/>
</dbReference>
<evidence type="ECO:0000313" key="3">
    <source>
        <dbReference type="EMBL" id="MEE6260029.1"/>
    </source>
</evidence>
<keyword evidence="1" id="KW-0479">Metal-binding</keyword>
<keyword evidence="4" id="KW-1185">Reference proteome</keyword>
<dbReference type="PANTHER" id="PTHR38133:SF1">
    <property type="entry name" value="SLR1429 PROTEIN"/>
    <property type="match status" value="1"/>
</dbReference>
<name>A0ABU7RU47_9ACTN</name>
<dbReference type="InterPro" id="IPR007527">
    <property type="entry name" value="Znf_SWIM"/>
</dbReference>
<gene>
    <name evidence="3" type="ORF">V1633_16180</name>
</gene>
<evidence type="ECO:0000259" key="2">
    <source>
        <dbReference type="PROSITE" id="PS50966"/>
    </source>
</evidence>
<protein>
    <submittedName>
        <fullName evidence="3">SWIM zinc finger family protein</fullName>
    </submittedName>
</protein>
<dbReference type="Proteomes" id="UP001332243">
    <property type="component" value="Unassembled WGS sequence"/>
</dbReference>
<dbReference type="RefSeq" id="WP_331215132.1">
    <property type="nucleotide sequence ID" value="NZ_JAZGQK010000012.1"/>
</dbReference>
<evidence type="ECO:0000313" key="4">
    <source>
        <dbReference type="Proteomes" id="UP001332243"/>
    </source>
</evidence>
<comment type="caution">
    <text evidence="3">The sequence shown here is derived from an EMBL/GenBank/DDBJ whole genome shotgun (WGS) entry which is preliminary data.</text>
</comment>
<sequence>MNGHDDRVRGFAAFPPGRRVRAGRSWWGDAWIRALEDTSLDQTLLRRGRRYAGAGHVGPITVSPGRVAADVHDGDEEILYRTRVFVEPLTDAQWDRFCDQVAVKAGHLAALLDREMPRELVVAADDVGVPLLPGVGELQPECDCPEWGHPCRHGAALCYQVAWLLDADPFLLLLIRGRGERELLAGLRQRTARVAAVEADTASAPAGVPAEQVFNRPDPPPPSVRIDLPEPVGAPPTLPDGPGIAAWSLRVLVDNAAARATMLLDLVDRSDPNTDVGGPVVPVDEWSDAVRLAASGADGPTLARLRRAVDRPGRDFDRAVRAWECGGRTGLAVLTGSWRPAPPVLARARVRLRAGWVGDEVPQPRVWRNRWTFPDRQAQLRYGPDGRWYPYRERADGWWPAGPPRVDPVEVLADLFGE</sequence>
<dbReference type="PANTHER" id="PTHR38133">
    <property type="entry name" value="SLR1429 PROTEIN"/>
    <property type="match status" value="1"/>
</dbReference>
<organism evidence="3 4">
    <name type="scientific">Plantactinospora sonchi</name>
    <dbReference type="NCBI Taxonomy" id="1544735"/>
    <lineage>
        <taxon>Bacteria</taxon>
        <taxon>Bacillati</taxon>
        <taxon>Actinomycetota</taxon>
        <taxon>Actinomycetes</taxon>
        <taxon>Micromonosporales</taxon>
        <taxon>Micromonosporaceae</taxon>
        <taxon>Plantactinospora</taxon>
    </lineage>
</organism>
<accession>A0ABU7RU47</accession>
<keyword evidence="1" id="KW-0862">Zinc</keyword>